<sequence length="109" mass="12991">MESDRISSLPNDVTEKIFSCMPLREAVRTSVLSSNWRYKSAMLQDLKFNEYDWRESQNREVDDYDDQIQTTFANMVDHILLLHIGIIRKFQLLADRVATRDIDRWLTHL</sequence>
<dbReference type="InterPro" id="IPR001810">
    <property type="entry name" value="F-box_dom"/>
</dbReference>
<dbReference type="PROSITE" id="PS50181">
    <property type="entry name" value="FBOX"/>
    <property type="match status" value="1"/>
</dbReference>
<dbReference type="STRING" id="74649.A0A2P6PL19"/>
<gene>
    <name evidence="2" type="ORF">RchiOBHm_Chr6g0252091</name>
</gene>
<dbReference type="Gene3D" id="1.20.1280.50">
    <property type="match status" value="1"/>
</dbReference>
<dbReference type="PANTHER" id="PTHR31639">
    <property type="entry name" value="F-BOX PROTEIN-LIKE"/>
    <property type="match status" value="1"/>
</dbReference>
<protein>
    <submittedName>
        <fullName evidence="2">Putative F-box domain-containing protein</fullName>
    </submittedName>
</protein>
<organism evidence="2 3">
    <name type="scientific">Rosa chinensis</name>
    <name type="common">China rose</name>
    <dbReference type="NCBI Taxonomy" id="74649"/>
    <lineage>
        <taxon>Eukaryota</taxon>
        <taxon>Viridiplantae</taxon>
        <taxon>Streptophyta</taxon>
        <taxon>Embryophyta</taxon>
        <taxon>Tracheophyta</taxon>
        <taxon>Spermatophyta</taxon>
        <taxon>Magnoliopsida</taxon>
        <taxon>eudicotyledons</taxon>
        <taxon>Gunneridae</taxon>
        <taxon>Pentapetalae</taxon>
        <taxon>rosids</taxon>
        <taxon>fabids</taxon>
        <taxon>Rosales</taxon>
        <taxon>Rosaceae</taxon>
        <taxon>Rosoideae</taxon>
        <taxon>Rosoideae incertae sedis</taxon>
        <taxon>Rosa</taxon>
    </lineage>
</organism>
<dbReference type="Proteomes" id="UP000238479">
    <property type="component" value="Chromosome 6"/>
</dbReference>
<dbReference type="PANTHER" id="PTHR31639:SF93">
    <property type="entry name" value="F-BOX_FBD_LRR PROTEIN"/>
    <property type="match status" value="1"/>
</dbReference>
<proteinExistence type="predicted"/>
<feature type="domain" description="F-box" evidence="1">
    <location>
        <begin position="3"/>
        <end position="56"/>
    </location>
</feature>
<accession>A0A2P6PL19</accession>
<evidence type="ECO:0000313" key="3">
    <source>
        <dbReference type="Proteomes" id="UP000238479"/>
    </source>
</evidence>
<dbReference type="InterPro" id="IPR036047">
    <property type="entry name" value="F-box-like_dom_sf"/>
</dbReference>
<keyword evidence="3" id="KW-1185">Reference proteome</keyword>
<dbReference type="Gramene" id="PRQ22600">
    <property type="protein sequence ID" value="PRQ22600"/>
    <property type="gene ID" value="RchiOBHm_Chr6g0252091"/>
</dbReference>
<reference evidence="2 3" key="1">
    <citation type="journal article" date="2018" name="Nat. Genet.">
        <title>The Rosa genome provides new insights in the design of modern roses.</title>
        <authorList>
            <person name="Bendahmane M."/>
        </authorList>
    </citation>
    <scope>NUCLEOTIDE SEQUENCE [LARGE SCALE GENOMIC DNA]</scope>
    <source>
        <strain evidence="3">cv. Old Blush</strain>
    </source>
</reference>
<dbReference type="SUPFAM" id="SSF81383">
    <property type="entry name" value="F-box domain"/>
    <property type="match status" value="1"/>
</dbReference>
<dbReference type="EMBL" id="PDCK01000044">
    <property type="protein sequence ID" value="PRQ22600.1"/>
    <property type="molecule type" value="Genomic_DNA"/>
</dbReference>
<comment type="caution">
    <text evidence="2">The sequence shown here is derived from an EMBL/GenBank/DDBJ whole genome shotgun (WGS) entry which is preliminary data.</text>
</comment>
<evidence type="ECO:0000259" key="1">
    <source>
        <dbReference type="PROSITE" id="PS50181"/>
    </source>
</evidence>
<dbReference type="AlphaFoldDB" id="A0A2P6PL19"/>
<name>A0A2P6PL19_ROSCH</name>
<evidence type="ECO:0000313" key="2">
    <source>
        <dbReference type="EMBL" id="PRQ22600.1"/>
    </source>
</evidence>
<dbReference type="OMA" id="WRSISEI"/>
<dbReference type="Pfam" id="PF00646">
    <property type="entry name" value="F-box"/>
    <property type="match status" value="1"/>
</dbReference>